<gene>
    <name evidence="2" type="ORF">H9627_05025</name>
</gene>
<keyword evidence="3" id="KW-1185">Reference proteome</keyword>
<dbReference type="RefSeq" id="WP_191732930.1">
    <property type="nucleotide sequence ID" value="NZ_JACSPR010000003.1"/>
</dbReference>
<sequence length="532" mass="57304">MITHLIRLNLRLNRTMIIWWSLGLWAFLALTPPAYLRYYPTLADREGLVDGMRDNMGTRAMYGIFPKPGTIGQFTTWETGAWMMVLAAAMAVLLITAMHRGAEAKGEAELIQSAGLPRSKIILAALVASHLVALMVGVVSILILIALHYLSTDEISLEGAVTYGLMTTVIMSAFIGLTSILQALWGNSINLARLGLLAVAVSFLVRMFADAYDAVSATVFNWISPLGWRAQIMPFTDDDWSALSIAAGIAVALTLIALALDTRRSFNSSLIPQRASRERAPRRIRGLLSLNLLTHRGAVVAWSVTTGVIILSMLPLVDSLIPLIEQNDSTLNVLQQLMPAEDLQSEFIVYIFQMVAVMVSVAVVQPLVTYVGQERIRLVDAMRAVGTPRWAPLWGAVATALLTGVACTVLGILGGFIALRLQDGEVVDGHALVLASGGSMFLQTIIFTGIATALAGWFPRAIHLAWLPVVTAGVVSILGPLFELTPEQIDLSPLSHTATPSGDNLGTLVIFTGLGVLGIILGLIGAQRREIR</sequence>
<keyword evidence="1" id="KW-0812">Transmembrane</keyword>
<feature type="transmembrane region" description="Helical" evidence="1">
    <location>
        <begin position="347"/>
        <end position="372"/>
    </location>
</feature>
<evidence type="ECO:0000313" key="3">
    <source>
        <dbReference type="Proteomes" id="UP000650224"/>
    </source>
</evidence>
<dbReference type="Proteomes" id="UP000650224">
    <property type="component" value="Unassembled WGS sequence"/>
</dbReference>
<dbReference type="EMBL" id="JACSPR010000003">
    <property type="protein sequence ID" value="MBD8029695.1"/>
    <property type="molecule type" value="Genomic_DNA"/>
</dbReference>
<comment type="caution">
    <text evidence="2">The sequence shown here is derived from an EMBL/GenBank/DDBJ whole genome shotgun (WGS) entry which is preliminary data.</text>
</comment>
<feature type="transmembrane region" description="Helical" evidence="1">
    <location>
        <begin position="17"/>
        <end position="36"/>
    </location>
</feature>
<keyword evidence="1" id="KW-0472">Membrane</keyword>
<name>A0A8I0HII2_9CORY</name>
<feature type="transmembrane region" description="Helical" evidence="1">
    <location>
        <begin position="505"/>
        <end position="526"/>
    </location>
</feature>
<evidence type="ECO:0000313" key="2">
    <source>
        <dbReference type="EMBL" id="MBD8029695.1"/>
    </source>
</evidence>
<feature type="transmembrane region" description="Helical" evidence="1">
    <location>
        <begin position="431"/>
        <end position="457"/>
    </location>
</feature>
<feature type="transmembrane region" description="Helical" evidence="1">
    <location>
        <begin position="287"/>
        <end position="314"/>
    </location>
</feature>
<feature type="transmembrane region" description="Helical" evidence="1">
    <location>
        <begin position="121"/>
        <end position="149"/>
    </location>
</feature>
<protein>
    <submittedName>
        <fullName evidence="2">ABC transporter permease</fullName>
    </submittedName>
</protein>
<feature type="transmembrane region" description="Helical" evidence="1">
    <location>
        <begin position="393"/>
        <end position="419"/>
    </location>
</feature>
<evidence type="ECO:0000256" key="1">
    <source>
        <dbReference type="SAM" id="Phobius"/>
    </source>
</evidence>
<organism evidence="2 3">
    <name type="scientific">Corynebacterium gallinarum</name>
    <dbReference type="NCBI Taxonomy" id="2762214"/>
    <lineage>
        <taxon>Bacteria</taxon>
        <taxon>Bacillati</taxon>
        <taxon>Actinomycetota</taxon>
        <taxon>Actinomycetes</taxon>
        <taxon>Mycobacteriales</taxon>
        <taxon>Corynebacteriaceae</taxon>
        <taxon>Corynebacterium</taxon>
    </lineage>
</organism>
<feature type="transmembrane region" description="Helical" evidence="1">
    <location>
        <begin position="191"/>
        <end position="209"/>
    </location>
</feature>
<accession>A0A8I0HII2</accession>
<reference evidence="2 3" key="1">
    <citation type="submission" date="2020-08" db="EMBL/GenBank/DDBJ databases">
        <title>A Genomic Blueprint of the Chicken Gut Microbiome.</title>
        <authorList>
            <person name="Gilroy R."/>
            <person name="Ravi A."/>
            <person name="Getino M."/>
            <person name="Pursley I."/>
            <person name="Horton D.L."/>
            <person name="Alikhan N.-F."/>
            <person name="Baker D."/>
            <person name="Gharbi K."/>
            <person name="Hall N."/>
            <person name="Watson M."/>
            <person name="Adriaenssens E.M."/>
            <person name="Foster-Nyarko E."/>
            <person name="Jarju S."/>
            <person name="Secka A."/>
            <person name="Antonio M."/>
            <person name="Oren A."/>
            <person name="Chaudhuri R."/>
            <person name="La Ragione R.M."/>
            <person name="Hildebrand F."/>
            <person name="Pallen M.J."/>
        </authorList>
    </citation>
    <scope>NUCLEOTIDE SEQUENCE [LARGE SCALE GENOMIC DNA]</scope>
    <source>
        <strain evidence="2 3">Sa1YVA5</strain>
    </source>
</reference>
<feature type="transmembrane region" description="Helical" evidence="1">
    <location>
        <begin position="464"/>
        <end position="485"/>
    </location>
</feature>
<feature type="transmembrane region" description="Helical" evidence="1">
    <location>
        <begin position="240"/>
        <end position="260"/>
    </location>
</feature>
<dbReference type="AlphaFoldDB" id="A0A8I0HII2"/>
<feature type="transmembrane region" description="Helical" evidence="1">
    <location>
        <begin position="81"/>
        <end position="100"/>
    </location>
</feature>
<proteinExistence type="predicted"/>
<keyword evidence="1" id="KW-1133">Transmembrane helix</keyword>
<feature type="transmembrane region" description="Helical" evidence="1">
    <location>
        <begin position="161"/>
        <end position="184"/>
    </location>
</feature>